<dbReference type="EMBL" id="JBFAEG010000046">
    <property type="protein sequence ID" value="MEU5713182.1"/>
    <property type="molecule type" value="Genomic_DNA"/>
</dbReference>
<dbReference type="GO" id="GO:0005524">
    <property type="term" value="F:ATP binding"/>
    <property type="evidence" value="ECO:0007669"/>
    <property type="project" value="UniProtKB-KW"/>
</dbReference>
<evidence type="ECO:0000313" key="4">
    <source>
        <dbReference type="Proteomes" id="UP001551011"/>
    </source>
</evidence>
<name>A0ABV3APC9_9ACTN</name>
<dbReference type="RefSeq" id="WP_158965150.1">
    <property type="nucleotide sequence ID" value="NZ_JBEXDP010000047.1"/>
</dbReference>
<organism evidence="3 4">
    <name type="scientific">Streptomyces flaveolus</name>
    <dbReference type="NCBI Taxonomy" id="67297"/>
    <lineage>
        <taxon>Bacteria</taxon>
        <taxon>Bacillati</taxon>
        <taxon>Actinomycetota</taxon>
        <taxon>Actinomycetes</taxon>
        <taxon>Kitasatosporales</taxon>
        <taxon>Streptomycetaceae</taxon>
        <taxon>Streptomyces</taxon>
    </lineage>
</organism>
<keyword evidence="1" id="KW-0723">Serine/threonine-protein kinase</keyword>
<keyword evidence="1" id="KW-0418">Kinase</keyword>
<dbReference type="Gene3D" id="3.30.565.10">
    <property type="entry name" value="Histidine kinase-like ATPase, C-terminal domain"/>
    <property type="match status" value="1"/>
</dbReference>
<dbReference type="PANTHER" id="PTHR35526">
    <property type="entry name" value="ANTI-SIGMA-F FACTOR RSBW-RELATED"/>
    <property type="match status" value="1"/>
</dbReference>
<feature type="domain" description="Histidine kinase/HSP90-like ATPase" evidence="2">
    <location>
        <begin position="19"/>
        <end position="110"/>
    </location>
</feature>
<protein>
    <submittedName>
        <fullName evidence="3">ATP-binding protein</fullName>
    </submittedName>
</protein>
<evidence type="ECO:0000256" key="1">
    <source>
        <dbReference type="ARBA" id="ARBA00022527"/>
    </source>
</evidence>
<comment type="caution">
    <text evidence="3">The sequence shown here is derived from an EMBL/GenBank/DDBJ whole genome shotgun (WGS) entry which is preliminary data.</text>
</comment>
<evidence type="ECO:0000259" key="2">
    <source>
        <dbReference type="Pfam" id="PF13581"/>
    </source>
</evidence>
<keyword evidence="3" id="KW-0547">Nucleotide-binding</keyword>
<dbReference type="Proteomes" id="UP001551011">
    <property type="component" value="Unassembled WGS sequence"/>
</dbReference>
<reference evidence="3 4" key="1">
    <citation type="submission" date="2024-06" db="EMBL/GenBank/DDBJ databases">
        <title>The Natural Products Discovery Center: Release of the First 8490 Sequenced Strains for Exploring Actinobacteria Biosynthetic Diversity.</title>
        <authorList>
            <person name="Kalkreuter E."/>
            <person name="Kautsar S.A."/>
            <person name="Yang D."/>
            <person name="Bader C.D."/>
            <person name="Teijaro C.N."/>
            <person name="Fluegel L."/>
            <person name="Davis C.M."/>
            <person name="Simpson J.R."/>
            <person name="Lauterbach L."/>
            <person name="Steele A.D."/>
            <person name="Gui C."/>
            <person name="Meng S."/>
            <person name="Li G."/>
            <person name="Viehrig K."/>
            <person name="Ye F."/>
            <person name="Su P."/>
            <person name="Kiefer A.F."/>
            <person name="Nichols A."/>
            <person name="Cepeda A.J."/>
            <person name="Yan W."/>
            <person name="Fan B."/>
            <person name="Jiang Y."/>
            <person name="Adhikari A."/>
            <person name="Zheng C.-J."/>
            <person name="Schuster L."/>
            <person name="Cowan T.M."/>
            <person name="Smanski M.J."/>
            <person name="Chevrette M.G."/>
            <person name="De Carvalho L.P.S."/>
            <person name="Shen B."/>
        </authorList>
    </citation>
    <scope>NUCLEOTIDE SEQUENCE [LARGE SCALE GENOMIC DNA]</scope>
    <source>
        <strain evidence="3 4">NPDC020594</strain>
    </source>
</reference>
<gene>
    <name evidence="3" type="ORF">AB0H04_41290</name>
</gene>
<accession>A0ABV3APC9</accession>
<dbReference type="InterPro" id="IPR003594">
    <property type="entry name" value="HATPase_dom"/>
</dbReference>
<evidence type="ECO:0000313" key="3">
    <source>
        <dbReference type="EMBL" id="MEU5713182.1"/>
    </source>
</evidence>
<proteinExistence type="predicted"/>
<dbReference type="InterPro" id="IPR036890">
    <property type="entry name" value="HATPase_C_sf"/>
</dbReference>
<keyword evidence="1" id="KW-0808">Transferase</keyword>
<keyword evidence="4" id="KW-1185">Reference proteome</keyword>
<keyword evidence="3" id="KW-0067">ATP-binding</keyword>
<dbReference type="PANTHER" id="PTHR35526:SF3">
    <property type="entry name" value="ANTI-SIGMA-F FACTOR RSBW"/>
    <property type="match status" value="1"/>
</dbReference>
<sequence>MLAARTRTLDGTTVATWNLPADTAAVSAARKHVKATMRTGGLDGATSTTILIASELVTNAIRHAQAPVRLRLIRGATGLTCEVTDGSTTSPHLRRARTFDEGGRGLFIVSQRWGTRCPPHSKTIWAEHPYQADEPAGEEGQVRR</sequence>
<dbReference type="CDD" id="cd16936">
    <property type="entry name" value="HATPase_RsbW-like"/>
    <property type="match status" value="1"/>
</dbReference>
<dbReference type="SUPFAM" id="SSF55874">
    <property type="entry name" value="ATPase domain of HSP90 chaperone/DNA topoisomerase II/histidine kinase"/>
    <property type="match status" value="1"/>
</dbReference>
<dbReference type="Pfam" id="PF13581">
    <property type="entry name" value="HATPase_c_2"/>
    <property type="match status" value="1"/>
</dbReference>
<dbReference type="InterPro" id="IPR050267">
    <property type="entry name" value="Anti-sigma-factor_SerPK"/>
</dbReference>